<gene>
    <name evidence="2" type="ORF">AAFC00_000079</name>
</gene>
<feature type="compositionally biased region" description="Polar residues" evidence="1">
    <location>
        <begin position="147"/>
        <end position="159"/>
    </location>
</feature>
<protein>
    <recommendedName>
        <fullName evidence="4">E3 ubiquitin-protein ligase</fullName>
    </recommendedName>
</protein>
<feature type="compositionally biased region" description="Polar residues" evidence="1">
    <location>
        <begin position="191"/>
        <end position="200"/>
    </location>
</feature>
<dbReference type="InterPro" id="IPR036390">
    <property type="entry name" value="WH_DNA-bd_sf"/>
</dbReference>
<accession>A0ABR3P1B7</accession>
<proteinExistence type="predicted"/>
<name>A0ABR3P1B7_9PEZI</name>
<feature type="compositionally biased region" description="Basic and acidic residues" evidence="1">
    <location>
        <begin position="487"/>
        <end position="496"/>
    </location>
</feature>
<feature type="compositionally biased region" description="Basic and acidic residues" evidence="1">
    <location>
        <begin position="446"/>
        <end position="463"/>
    </location>
</feature>
<feature type="compositionally biased region" description="Basic and acidic residues" evidence="1">
    <location>
        <begin position="372"/>
        <end position="405"/>
    </location>
</feature>
<comment type="caution">
    <text evidence="2">The sequence shown here is derived from an EMBL/GenBank/DDBJ whole genome shotgun (WGS) entry which is preliminary data.</text>
</comment>
<organism evidence="2 3">
    <name type="scientific">Neodothiora populina</name>
    <dbReference type="NCBI Taxonomy" id="2781224"/>
    <lineage>
        <taxon>Eukaryota</taxon>
        <taxon>Fungi</taxon>
        <taxon>Dikarya</taxon>
        <taxon>Ascomycota</taxon>
        <taxon>Pezizomycotina</taxon>
        <taxon>Dothideomycetes</taxon>
        <taxon>Dothideomycetidae</taxon>
        <taxon>Dothideales</taxon>
        <taxon>Dothioraceae</taxon>
        <taxon>Neodothiora</taxon>
    </lineage>
</organism>
<dbReference type="Proteomes" id="UP001562354">
    <property type="component" value="Unassembled WGS sequence"/>
</dbReference>
<feature type="compositionally biased region" description="Low complexity" evidence="1">
    <location>
        <begin position="168"/>
        <end position="185"/>
    </location>
</feature>
<feature type="region of interest" description="Disordered" evidence="1">
    <location>
        <begin position="144"/>
        <end position="200"/>
    </location>
</feature>
<feature type="compositionally biased region" description="Basic and acidic residues" evidence="1">
    <location>
        <begin position="423"/>
        <end position="436"/>
    </location>
</feature>
<evidence type="ECO:0000313" key="3">
    <source>
        <dbReference type="Proteomes" id="UP001562354"/>
    </source>
</evidence>
<dbReference type="InterPro" id="IPR042065">
    <property type="entry name" value="E3_ELL-like"/>
</dbReference>
<feature type="compositionally biased region" description="Polar residues" evidence="1">
    <location>
        <begin position="333"/>
        <end position="346"/>
    </location>
</feature>
<dbReference type="GeneID" id="95973782"/>
<dbReference type="EMBL" id="JBFMKM010000018">
    <property type="protein sequence ID" value="KAL1296582.1"/>
    <property type="molecule type" value="Genomic_DNA"/>
</dbReference>
<sequence>MASSTMTSTIFLRGAPDAGEDVRVQSSWSKRPAILVNLNEHVLLQLQQCCQQGKVVQFLGGVAPKLRYGSKTLNLNVRPETFRHEIYEANKARTGSLDFSTLVSYEAHVKPTEQKSESSAAGADAALAALKESLASMAQQKEARKVTISNSVIPNTKNGSLQSHRHSSSLLQRPSFNSSSSTPRSVAAPTSAPQTDSQNAAVEKGMRTALIHLLATAPTTERELHSKTRVPTPQLSSILPKIAEKTGSQWELSSKSFKELDPWTFRYPSEKQRQAAIDNAIRAFDRIRVPKDDRLWQTLLPKEDRGTGKVLSRLHLGVERREQTGTPALSPLPAQNTMEGTETETATPKLGPASTRRNGAVATGRSAAGISIEKRLREATKKQVQDKKKKDKDKEAVTSDRESKPRVTKPRPTVTKRVVAPKRVSEKIKSAELVHDSDEDEEGEITDSKPARKHETPLADSHRLGTRPKTSTMPGKGGWTPNARCRLNREPRLLQQ</sequence>
<dbReference type="Gene3D" id="1.10.10.2670">
    <property type="entry name" value="E3 ubiquitin-protein ligase"/>
    <property type="match status" value="1"/>
</dbReference>
<reference evidence="2 3" key="1">
    <citation type="submission" date="2024-07" db="EMBL/GenBank/DDBJ databases">
        <title>Draft sequence of the Neodothiora populina.</title>
        <authorList>
            <person name="Drown D.D."/>
            <person name="Schuette U.S."/>
            <person name="Buechlein A.B."/>
            <person name="Rusch D.R."/>
            <person name="Winton L.W."/>
            <person name="Adams G.A."/>
        </authorList>
    </citation>
    <scope>NUCLEOTIDE SEQUENCE [LARGE SCALE GENOMIC DNA]</scope>
    <source>
        <strain evidence="2 3">CPC 39397</strain>
    </source>
</reference>
<feature type="region of interest" description="Disordered" evidence="1">
    <location>
        <begin position="319"/>
        <end position="496"/>
    </location>
</feature>
<evidence type="ECO:0008006" key="4">
    <source>
        <dbReference type="Google" id="ProtNLM"/>
    </source>
</evidence>
<dbReference type="RefSeq" id="XP_069196264.1">
    <property type="nucleotide sequence ID" value="XM_069348624.1"/>
</dbReference>
<evidence type="ECO:0000256" key="1">
    <source>
        <dbReference type="SAM" id="MobiDB-lite"/>
    </source>
</evidence>
<evidence type="ECO:0000313" key="2">
    <source>
        <dbReference type="EMBL" id="KAL1296582.1"/>
    </source>
</evidence>
<dbReference type="SUPFAM" id="SSF46785">
    <property type="entry name" value="Winged helix' DNA-binding domain"/>
    <property type="match status" value="1"/>
</dbReference>
<keyword evidence="3" id="KW-1185">Reference proteome</keyword>